<dbReference type="AlphaFoldDB" id="A0A6J2XY70"/>
<dbReference type="PANTHER" id="PTHR10707">
    <property type="entry name" value="CYTOCHROME C OXIDASE SUBUNIT IV"/>
    <property type="match status" value="1"/>
</dbReference>
<keyword evidence="4 10" id="KW-0999">Mitochondrion inner membrane</keyword>
<keyword evidence="6 10" id="KW-1133">Transmembrane helix</keyword>
<gene>
    <name evidence="12 13" type="primary">LOC115882466</name>
</gene>
<evidence type="ECO:0000313" key="13">
    <source>
        <dbReference type="RefSeq" id="XP_030756407.1"/>
    </source>
</evidence>
<evidence type="ECO:0000256" key="10">
    <source>
        <dbReference type="RuleBase" id="RU367145"/>
    </source>
</evidence>
<comment type="subunit">
    <text evidence="10">Component of the cytochrome c oxidase (complex IV, CIV), a multisubunit enzyme composed of 14 subunits.</text>
</comment>
<dbReference type="InterPro" id="IPR004203">
    <property type="entry name" value="Cyt_c_oxidase_su4_fam"/>
</dbReference>
<keyword evidence="11" id="KW-1185">Reference proteome</keyword>
<evidence type="ECO:0000256" key="4">
    <source>
        <dbReference type="ARBA" id="ARBA00022792"/>
    </source>
</evidence>
<dbReference type="GO" id="GO:0006123">
    <property type="term" value="P:mitochondrial electron transport, cytochrome c to oxygen"/>
    <property type="evidence" value="ECO:0007669"/>
    <property type="project" value="InterPro"/>
</dbReference>
<name>A0A6J2XY70_SITOR</name>
<comment type="subcellular location">
    <subcellularLocation>
        <location evidence="1 10">Mitochondrion inner membrane</location>
        <topology evidence="1 10">Single-pass membrane protein</topology>
    </subcellularLocation>
</comment>
<dbReference type="Pfam" id="PF02936">
    <property type="entry name" value="COX4"/>
    <property type="match status" value="1"/>
</dbReference>
<dbReference type="GO" id="GO:0005743">
    <property type="term" value="C:mitochondrial inner membrane"/>
    <property type="evidence" value="ECO:0007669"/>
    <property type="project" value="UniProtKB-SubCell"/>
</dbReference>
<evidence type="ECO:0000256" key="6">
    <source>
        <dbReference type="ARBA" id="ARBA00022989"/>
    </source>
</evidence>
<evidence type="ECO:0000313" key="11">
    <source>
        <dbReference type="Proteomes" id="UP000504635"/>
    </source>
</evidence>
<dbReference type="CTD" id="35279"/>
<dbReference type="InterPro" id="IPR036639">
    <property type="entry name" value="Cyt_c_oxidase_su4_sf"/>
</dbReference>
<keyword evidence="9 10" id="KW-0472">Membrane</keyword>
<evidence type="ECO:0000256" key="7">
    <source>
        <dbReference type="ARBA" id="ARBA00023002"/>
    </source>
</evidence>
<dbReference type="InterPro" id="IPR013288">
    <property type="entry name" value="Cyt_c_oxidase_su4"/>
</dbReference>
<feature type="transmembrane region" description="Helical" evidence="10">
    <location>
        <begin position="120"/>
        <end position="143"/>
    </location>
</feature>
<dbReference type="KEGG" id="soy:115882466"/>
<reference evidence="12 13" key="1">
    <citation type="submission" date="2025-04" db="UniProtKB">
        <authorList>
            <consortium name="RefSeq"/>
        </authorList>
    </citation>
    <scope>IDENTIFICATION</scope>
    <source>
        <tissue evidence="12 13">Gonads</tissue>
    </source>
</reference>
<keyword evidence="8 10" id="KW-0496">Mitochondrion</keyword>
<dbReference type="UniPathway" id="UPA00705"/>
<comment type="pathway">
    <text evidence="10">Energy metabolism; oxidative phosphorylation.</text>
</comment>
<dbReference type="CDD" id="cd00922">
    <property type="entry name" value="Cyt_c_Oxidase_IV"/>
    <property type="match status" value="1"/>
</dbReference>
<dbReference type="Gene3D" id="1.10.442.10">
    <property type="entry name" value="Cytochrome c oxidase subunit IV"/>
    <property type="match status" value="1"/>
</dbReference>
<dbReference type="Proteomes" id="UP000504635">
    <property type="component" value="Unplaced"/>
</dbReference>
<dbReference type="RefSeq" id="XP_030756400.1">
    <property type="nucleotide sequence ID" value="XM_030900540.1"/>
</dbReference>
<dbReference type="RefSeq" id="XP_030756407.1">
    <property type="nucleotide sequence ID" value="XM_030900547.1"/>
</dbReference>
<evidence type="ECO:0000256" key="1">
    <source>
        <dbReference type="ARBA" id="ARBA00004434"/>
    </source>
</evidence>
<evidence type="ECO:0000256" key="8">
    <source>
        <dbReference type="ARBA" id="ARBA00023128"/>
    </source>
</evidence>
<evidence type="ECO:0000256" key="3">
    <source>
        <dbReference type="ARBA" id="ARBA00022692"/>
    </source>
</evidence>
<dbReference type="GO" id="GO:0045277">
    <property type="term" value="C:respiratory chain complex IV"/>
    <property type="evidence" value="ECO:0007669"/>
    <property type="project" value="InterPro"/>
</dbReference>
<dbReference type="FunFam" id="1.10.442.10:FF:000001">
    <property type="entry name" value="Cytochrome c oxidase subunit 4 isoform 1"/>
    <property type="match status" value="1"/>
</dbReference>
<dbReference type="GeneID" id="115882466"/>
<comment type="function">
    <text evidence="10">Component of the cytochrome c oxidase, the last enzyme in the mitochondrial electron transport chain which drives oxidative phosphorylation.</text>
</comment>
<evidence type="ECO:0000256" key="5">
    <source>
        <dbReference type="ARBA" id="ARBA00022946"/>
    </source>
</evidence>
<evidence type="ECO:0000256" key="9">
    <source>
        <dbReference type="ARBA" id="ARBA00023136"/>
    </source>
</evidence>
<dbReference type="SUPFAM" id="SSF81406">
    <property type="entry name" value="Mitochondrial cytochrome c oxidase subunit IV"/>
    <property type="match status" value="1"/>
</dbReference>
<dbReference type="PRINTS" id="PR01873">
    <property type="entry name" value="CYTCOXIDASE4"/>
</dbReference>
<dbReference type="OrthoDB" id="186013at2759"/>
<evidence type="ECO:0000313" key="12">
    <source>
        <dbReference type="RefSeq" id="XP_030756400.1"/>
    </source>
</evidence>
<keyword evidence="3 10" id="KW-0812">Transmembrane</keyword>
<organism evidence="11 13">
    <name type="scientific">Sitophilus oryzae</name>
    <name type="common">Rice weevil</name>
    <name type="synonym">Curculio oryzae</name>
    <dbReference type="NCBI Taxonomy" id="7048"/>
    <lineage>
        <taxon>Eukaryota</taxon>
        <taxon>Metazoa</taxon>
        <taxon>Ecdysozoa</taxon>
        <taxon>Arthropoda</taxon>
        <taxon>Hexapoda</taxon>
        <taxon>Insecta</taxon>
        <taxon>Pterygota</taxon>
        <taxon>Neoptera</taxon>
        <taxon>Endopterygota</taxon>
        <taxon>Coleoptera</taxon>
        <taxon>Polyphaga</taxon>
        <taxon>Cucujiformia</taxon>
        <taxon>Curculionidae</taxon>
        <taxon>Dryophthorinae</taxon>
        <taxon>Sitophilus</taxon>
    </lineage>
</organism>
<dbReference type="GO" id="GO:0016491">
    <property type="term" value="F:oxidoreductase activity"/>
    <property type="evidence" value="ECO:0007669"/>
    <property type="project" value="UniProtKB-KW"/>
</dbReference>
<sequence length="187" mass="21391">MANNLLALTCKQLLKNVAAKHSVQTASMSANVAGSFTRKLIGKREIVGQGFSGEPTYIDRADFPFPAIRWKEPNADILALREKEKGDWSKLSLEEKKAIYRASFRQTFSEFQAPTGEWKYILGVGFIILSAGIWCFFFLKAFVYAPLPDTFKKENREAQLARMLDLRVNPIEGISSKWDYEKKEWKK</sequence>
<proteinExistence type="inferred from homology"/>
<keyword evidence="5" id="KW-0809">Transit peptide</keyword>
<keyword evidence="7" id="KW-0560">Oxidoreductase</keyword>
<evidence type="ECO:0000256" key="2">
    <source>
        <dbReference type="ARBA" id="ARBA00008135"/>
    </source>
</evidence>
<protein>
    <recommendedName>
        <fullName evidence="10">Cytochrome c oxidase subunit 4</fullName>
    </recommendedName>
</protein>
<comment type="similarity">
    <text evidence="2 10">Belongs to the cytochrome c oxidase IV family.</text>
</comment>
<accession>A0A6J2XY70</accession>
<dbReference type="PANTHER" id="PTHR10707:SF10">
    <property type="entry name" value="CYTOCHROME C OXIDASE SUBUNIT 4"/>
    <property type="match status" value="1"/>
</dbReference>